<accession>A0A0G0SRP5</accession>
<protein>
    <submittedName>
        <fullName evidence="1">Uncharacterized protein</fullName>
    </submittedName>
</protein>
<reference evidence="1 2" key="1">
    <citation type="journal article" date="2015" name="Nature">
        <title>rRNA introns, odd ribosomes, and small enigmatic genomes across a large radiation of phyla.</title>
        <authorList>
            <person name="Brown C.T."/>
            <person name="Hug L.A."/>
            <person name="Thomas B.C."/>
            <person name="Sharon I."/>
            <person name="Castelle C.J."/>
            <person name="Singh A."/>
            <person name="Wilkins M.J."/>
            <person name="Williams K.H."/>
            <person name="Banfield J.F."/>
        </authorList>
    </citation>
    <scope>NUCLEOTIDE SEQUENCE [LARGE SCALE GENOMIC DNA]</scope>
</reference>
<dbReference type="InterPro" id="IPR043731">
    <property type="entry name" value="DUF5674"/>
</dbReference>
<sequence length="111" mass="12236">MGVVFIKDKVVARDLGVAQKDYGKYIKIVVDVKNNLVAIGGEWHVDGEKVLLENGADKDSIWGGGIDSDTKNIETVALINLRPNLGNNSQEILDANARKRFIEIVKERFGV</sequence>
<dbReference type="Pfam" id="PF18924">
    <property type="entry name" value="DUF5674"/>
    <property type="match status" value="1"/>
</dbReference>
<dbReference type="EMBL" id="LBXL01000053">
    <property type="protein sequence ID" value="KKR28267.1"/>
    <property type="molecule type" value="Genomic_DNA"/>
</dbReference>
<gene>
    <name evidence="1" type="ORF">UT61_C0053G0003</name>
</gene>
<proteinExistence type="predicted"/>
<evidence type="ECO:0000313" key="2">
    <source>
        <dbReference type="Proteomes" id="UP000034793"/>
    </source>
</evidence>
<organism evidence="1 2">
    <name type="scientific">Candidatus Woesebacteria bacterium GW2011_GWA1_39_8</name>
    <dbReference type="NCBI Taxonomy" id="1618552"/>
    <lineage>
        <taxon>Bacteria</taxon>
        <taxon>Candidatus Woeseibacteriota</taxon>
    </lineage>
</organism>
<dbReference type="Proteomes" id="UP000034793">
    <property type="component" value="Unassembled WGS sequence"/>
</dbReference>
<evidence type="ECO:0000313" key="1">
    <source>
        <dbReference type="EMBL" id="KKR28267.1"/>
    </source>
</evidence>
<name>A0A0G0SRP5_9BACT</name>
<dbReference type="AlphaFoldDB" id="A0A0G0SRP5"/>
<comment type="caution">
    <text evidence="1">The sequence shown here is derived from an EMBL/GenBank/DDBJ whole genome shotgun (WGS) entry which is preliminary data.</text>
</comment>